<comment type="caution">
    <text evidence="2">The sequence shown here is derived from an EMBL/GenBank/DDBJ whole genome shotgun (WGS) entry which is preliminary data.</text>
</comment>
<gene>
    <name evidence="2" type="ORF">LV82_01397</name>
</gene>
<protein>
    <submittedName>
        <fullName evidence="2">Uncharacterized protein DUF3489</fullName>
    </submittedName>
</protein>
<sequence length="75" mass="8086">MPKSPQTKIDTVRSMLARPAGASLAALCKATGWQAHSVRAALSTLRKKGLPIERREGADGKPATWHIPREPEAKS</sequence>
<proteinExistence type="predicted"/>
<dbReference type="InterPro" id="IPR036390">
    <property type="entry name" value="WH_DNA-bd_sf"/>
</dbReference>
<organism evidence="2 3">
    <name type="scientific">Albidovulum inexpectatum</name>
    <dbReference type="NCBI Taxonomy" id="196587"/>
    <lineage>
        <taxon>Bacteria</taxon>
        <taxon>Pseudomonadati</taxon>
        <taxon>Pseudomonadota</taxon>
        <taxon>Alphaproteobacteria</taxon>
        <taxon>Rhodobacterales</taxon>
        <taxon>Paracoccaceae</taxon>
        <taxon>Albidovulum</taxon>
    </lineage>
</organism>
<dbReference type="EMBL" id="PRDS01000003">
    <property type="protein sequence ID" value="PPB81350.1"/>
    <property type="molecule type" value="Genomic_DNA"/>
</dbReference>
<dbReference type="Proteomes" id="UP000239736">
    <property type="component" value="Unassembled WGS sequence"/>
</dbReference>
<dbReference type="AlphaFoldDB" id="A0A2S5JIT2"/>
<dbReference type="OrthoDB" id="7206991at2"/>
<evidence type="ECO:0000256" key="1">
    <source>
        <dbReference type="SAM" id="MobiDB-lite"/>
    </source>
</evidence>
<dbReference type="InterPro" id="IPR036388">
    <property type="entry name" value="WH-like_DNA-bd_sf"/>
</dbReference>
<keyword evidence="3" id="KW-1185">Reference proteome</keyword>
<reference evidence="2 3" key="1">
    <citation type="submission" date="2018-01" db="EMBL/GenBank/DDBJ databases">
        <title>Genomic Encyclopedia of Archaeal and Bacterial Type Strains, Phase II (KMG-II): from individual species to whole genera.</title>
        <authorList>
            <person name="Goeker M."/>
        </authorList>
    </citation>
    <scope>NUCLEOTIDE SEQUENCE [LARGE SCALE GENOMIC DNA]</scope>
    <source>
        <strain evidence="2 3">DSM 12048</strain>
    </source>
</reference>
<dbReference type="Pfam" id="PF11994">
    <property type="entry name" value="DUF3489"/>
    <property type="match status" value="1"/>
</dbReference>
<name>A0A2S5JIT2_9RHOB</name>
<dbReference type="InterPro" id="IPR021880">
    <property type="entry name" value="DUF3489"/>
</dbReference>
<evidence type="ECO:0000313" key="3">
    <source>
        <dbReference type="Proteomes" id="UP000239736"/>
    </source>
</evidence>
<accession>A0A2S5JIT2</accession>
<evidence type="ECO:0000313" key="2">
    <source>
        <dbReference type="EMBL" id="PPB81350.1"/>
    </source>
</evidence>
<dbReference type="SUPFAM" id="SSF46785">
    <property type="entry name" value="Winged helix' DNA-binding domain"/>
    <property type="match status" value="1"/>
</dbReference>
<dbReference type="Gene3D" id="1.10.10.10">
    <property type="entry name" value="Winged helix-like DNA-binding domain superfamily/Winged helix DNA-binding domain"/>
    <property type="match status" value="1"/>
</dbReference>
<dbReference type="RefSeq" id="WP_104070227.1">
    <property type="nucleotide sequence ID" value="NZ_PRDS01000003.1"/>
</dbReference>
<feature type="region of interest" description="Disordered" evidence="1">
    <location>
        <begin position="52"/>
        <end position="75"/>
    </location>
</feature>